<proteinExistence type="inferred from homology"/>
<protein>
    <submittedName>
        <fullName evidence="6">NAD(P)-dependent oxidoreductase</fullName>
    </submittedName>
</protein>
<evidence type="ECO:0000256" key="2">
    <source>
        <dbReference type="ARBA" id="ARBA00023002"/>
    </source>
</evidence>
<evidence type="ECO:0000256" key="3">
    <source>
        <dbReference type="ARBA" id="ARBA00023027"/>
    </source>
</evidence>
<evidence type="ECO:0000313" key="6">
    <source>
        <dbReference type="EMBL" id="GAA2275507.1"/>
    </source>
</evidence>
<dbReference type="InterPro" id="IPR036291">
    <property type="entry name" value="NAD(P)-bd_dom_sf"/>
</dbReference>
<keyword evidence="7" id="KW-1185">Reference proteome</keyword>
<keyword evidence="3" id="KW-0520">NAD</keyword>
<dbReference type="InterPro" id="IPR015815">
    <property type="entry name" value="HIBADH-related"/>
</dbReference>
<accession>A0ABP5RTY5</accession>
<dbReference type="InterPro" id="IPR008927">
    <property type="entry name" value="6-PGluconate_DH-like_C_sf"/>
</dbReference>
<keyword evidence="2" id="KW-0560">Oxidoreductase</keyword>
<sequence length="293" mass="30480">MTDQAKTGRTGVAVLGIGVMGAPIARDLLHAGFDVTVWNRTKEKAEALAAQGASVASAPSEAASDVEFLITMLTDGAAVEAAMTGPEGALAALSPDAVWIQMSTVGVAATQRLAELADKRVGFVDAPVSGSSEPAERGELLILASGNPALRPRLRPLFDALGHRTLWLDRPGDGNRLKLVLNNWLAVLAEGMAETIGLATSLGLDPGLLLDTLAESQLGSAYATAKGRAMVKRDFTPGFPLHHACKDAARALDAADRHGIELPLTEALSKRWNEAISLGHGNDDVAAAITTAR</sequence>
<dbReference type="InterPro" id="IPR029154">
    <property type="entry name" value="HIBADH-like_NADP-bd"/>
</dbReference>
<evidence type="ECO:0000259" key="5">
    <source>
        <dbReference type="Pfam" id="PF14833"/>
    </source>
</evidence>
<dbReference type="PANTHER" id="PTHR43580">
    <property type="entry name" value="OXIDOREDUCTASE GLYR1-RELATED"/>
    <property type="match status" value="1"/>
</dbReference>
<gene>
    <name evidence="6" type="ORF">GCM10010430_71750</name>
</gene>
<dbReference type="SUPFAM" id="SSF51735">
    <property type="entry name" value="NAD(P)-binding Rossmann-fold domains"/>
    <property type="match status" value="1"/>
</dbReference>
<dbReference type="InterPro" id="IPR051265">
    <property type="entry name" value="HIBADH-related_NP60_sf"/>
</dbReference>
<dbReference type="PIRSF" id="PIRSF000103">
    <property type="entry name" value="HIBADH"/>
    <property type="match status" value="1"/>
</dbReference>
<dbReference type="RefSeq" id="WP_344640764.1">
    <property type="nucleotide sequence ID" value="NZ_BAAATR010000052.1"/>
</dbReference>
<dbReference type="EMBL" id="BAAATR010000052">
    <property type="protein sequence ID" value="GAA2275507.1"/>
    <property type="molecule type" value="Genomic_DNA"/>
</dbReference>
<evidence type="ECO:0000256" key="1">
    <source>
        <dbReference type="ARBA" id="ARBA00009080"/>
    </source>
</evidence>
<dbReference type="InterPro" id="IPR013328">
    <property type="entry name" value="6PGD_dom2"/>
</dbReference>
<evidence type="ECO:0000313" key="7">
    <source>
        <dbReference type="Proteomes" id="UP001500305"/>
    </source>
</evidence>
<feature type="domain" description="6-phosphogluconate dehydrogenase NADP-binding" evidence="4">
    <location>
        <begin position="12"/>
        <end position="166"/>
    </location>
</feature>
<dbReference type="Gene3D" id="3.40.50.720">
    <property type="entry name" value="NAD(P)-binding Rossmann-like Domain"/>
    <property type="match status" value="1"/>
</dbReference>
<dbReference type="PANTHER" id="PTHR43580:SF2">
    <property type="entry name" value="CYTOKINE-LIKE NUCLEAR FACTOR N-PAC"/>
    <property type="match status" value="1"/>
</dbReference>
<dbReference type="InterPro" id="IPR006115">
    <property type="entry name" value="6PGDH_NADP-bd"/>
</dbReference>
<dbReference type="Pfam" id="PF14833">
    <property type="entry name" value="NAD_binding_11"/>
    <property type="match status" value="1"/>
</dbReference>
<evidence type="ECO:0000259" key="4">
    <source>
        <dbReference type="Pfam" id="PF03446"/>
    </source>
</evidence>
<comment type="similarity">
    <text evidence="1">Belongs to the HIBADH-related family.</text>
</comment>
<name>A0ABP5RTY5_9ACTN</name>
<dbReference type="Pfam" id="PF03446">
    <property type="entry name" value="NAD_binding_2"/>
    <property type="match status" value="1"/>
</dbReference>
<dbReference type="SUPFAM" id="SSF48179">
    <property type="entry name" value="6-phosphogluconate dehydrogenase C-terminal domain-like"/>
    <property type="match status" value="1"/>
</dbReference>
<organism evidence="6 7">
    <name type="scientific">Kitasatospora cystarginea</name>
    <dbReference type="NCBI Taxonomy" id="58350"/>
    <lineage>
        <taxon>Bacteria</taxon>
        <taxon>Bacillati</taxon>
        <taxon>Actinomycetota</taxon>
        <taxon>Actinomycetes</taxon>
        <taxon>Kitasatosporales</taxon>
        <taxon>Streptomycetaceae</taxon>
        <taxon>Kitasatospora</taxon>
    </lineage>
</organism>
<dbReference type="Proteomes" id="UP001500305">
    <property type="component" value="Unassembled WGS sequence"/>
</dbReference>
<dbReference type="Gene3D" id="1.10.1040.10">
    <property type="entry name" value="N-(1-d-carboxylethyl)-l-norvaline Dehydrogenase, domain 2"/>
    <property type="match status" value="1"/>
</dbReference>
<reference evidence="7" key="1">
    <citation type="journal article" date="2019" name="Int. J. Syst. Evol. Microbiol.">
        <title>The Global Catalogue of Microorganisms (GCM) 10K type strain sequencing project: providing services to taxonomists for standard genome sequencing and annotation.</title>
        <authorList>
            <consortium name="The Broad Institute Genomics Platform"/>
            <consortium name="The Broad Institute Genome Sequencing Center for Infectious Disease"/>
            <person name="Wu L."/>
            <person name="Ma J."/>
        </authorList>
    </citation>
    <scope>NUCLEOTIDE SEQUENCE [LARGE SCALE GENOMIC DNA]</scope>
    <source>
        <strain evidence="7">JCM 7356</strain>
    </source>
</reference>
<comment type="caution">
    <text evidence="6">The sequence shown here is derived from an EMBL/GenBank/DDBJ whole genome shotgun (WGS) entry which is preliminary data.</text>
</comment>
<feature type="domain" description="3-hydroxyisobutyrate dehydrogenase-like NAD-binding" evidence="5">
    <location>
        <begin position="172"/>
        <end position="290"/>
    </location>
</feature>